<reference evidence="8 9" key="1">
    <citation type="submission" date="2020-08" db="EMBL/GenBank/DDBJ databases">
        <title>Cohnella phylogeny.</title>
        <authorList>
            <person name="Dunlap C."/>
        </authorList>
    </citation>
    <scope>NUCLEOTIDE SEQUENCE [LARGE SCALE GENOMIC DNA]</scope>
    <source>
        <strain evidence="8 9">CBP 2801</strain>
    </source>
</reference>
<dbReference type="InterPro" id="IPR050490">
    <property type="entry name" value="Bact_solute-bd_prot1"/>
</dbReference>
<dbReference type="RefSeq" id="WP_185131730.1">
    <property type="nucleotide sequence ID" value="NZ_JACJVO010000032.1"/>
</dbReference>
<dbReference type="SUPFAM" id="SSF53850">
    <property type="entry name" value="Periplasmic binding protein-like II"/>
    <property type="match status" value="1"/>
</dbReference>
<feature type="signal peptide" evidence="7">
    <location>
        <begin position="1"/>
        <end position="22"/>
    </location>
</feature>
<evidence type="ECO:0000256" key="5">
    <source>
        <dbReference type="ARBA" id="ARBA00023288"/>
    </source>
</evidence>
<keyword evidence="4" id="KW-0564">Palmitate</keyword>
<dbReference type="PROSITE" id="PS51257">
    <property type="entry name" value="PROKAR_LIPOPROTEIN"/>
    <property type="match status" value="1"/>
</dbReference>
<evidence type="ECO:0000256" key="3">
    <source>
        <dbReference type="ARBA" id="ARBA00023136"/>
    </source>
</evidence>
<dbReference type="Gene3D" id="3.40.190.10">
    <property type="entry name" value="Periplasmic binding protein-like II"/>
    <property type="match status" value="2"/>
</dbReference>
<accession>A0A7X0SQ24</accession>
<dbReference type="PANTHER" id="PTHR43649:SF33">
    <property type="entry name" value="POLYGALACTURONAN_RHAMNOGALACTURONAN-BINDING PROTEIN YTCQ"/>
    <property type="match status" value="1"/>
</dbReference>
<evidence type="ECO:0000313" key="8">
    <source>
        <dbReference type="EMBL" id="MBB6734075.1"/>
    </source>
</evidence>
<dbReference type="Pfam" id="PF01547">
    <property type="entry name" value="SBP_bac_1"/>
    <property type="match status" value="1"/>
</dbReference>
<evidence type="ECO:0000256" key="1">
    <source>
        <dbReference type="ARBA" id="ARBA00022475"/>
    </source>
</evidence>
<feature type="chain" id="PRO_5039281630" evidence="7">
    <location>
        <begin position="23"/>
        <end position="560"/>
    </location>
</feature>
<sequence>MLKRKTGIAFRFALILAFVLLAAGCSSSKNDNVDSQGSGGSAPAGGSSQAAGTPAAGTPAKLTKLRVMIYDRGNAPEGMKLTEAPLMQWAKEQVKPLGIDLEYVAVPRAEAEDKLNVWLASGEAPDIIFTYDTNTLFKYAEQGGIWQLDDFLSQYGPQIQKNNQKALDEAGTYEGKRFAIPALRANPHVGPAMKIRQDWLDKLGMKAPTTTDELYDVLKAFKEKDPGGVGKDKVVPYAFPAIGKAFLYSLSGAFGLNPQLMGNGTDMFGGLWQDGKFTSNIATPNALEMFKFLNKLYKEGLIPKEFGTDVNKQQFNQYVAQGVAGFLEDNDNGWVLTDSTRQAVPDARWMPIDPLKTADGNQYAGGAPDFGMLIMIPKASKEEQATAAVKYLNWMADPANILTLQSGIEGVHYKVNADGTRQVIDPEKNKKEIDWYTASGDLEIIQQGQPLDSPEKLKVAAENAKLFDADYYVAVTTKYDSIFAQYTPDPPTVVLTDPRPFAQKNQETIKKFINESITKIIVTDDPEKEYNAMIEGWKKLGGEKYDQELTDAYNKIGYQP</sequence>
<dbReference type="InterPro" id="IPR006059">
    <property type="entry name" value="SBP"/>
</dbReference>
<dbReference type="EMBL" id="JACJVO010000032">
    <property type="protein sequence ID" value="MBB6734075.1"/>
    <property type="molecule type" value="Genomic_DNA"/>
</dbReference>
<evidence type="ECO:0000313" key="9">
    <source>
        <dbReference type="Proteomes" id="UP000564644"/>
    </source>
</evidence>
<feature type="region of interest" description="Disordered" evidence="6">
    <location>
        <begin position="31"/>
        <end position="57"/>
    </location>
</feature>
<organism evidence="8 9">
    <name type="scientific">Cohnella zeiphila</name>
    <dbReference type="NCBI Taxonomy" id="2761120"/>
    <lineage>
        <taxon>Bacteria</taxon>
        <taxon>Bacillati</taxon>
        <taxon>Bacillota</taxon>
        <taxon>Bacilli</taxon>
        <taxon>Bacillales</taxon>
        <taxon>Paenibacillaceae</taxon>
        <taxon>Cohnella</taxon>
    </lineage>
</organism>
<evidence type="ECO:0000256" key="6">
    <source>
        <dbReference type="SAM" id="MobiDB-lite"/>
    </source>
</evidence>
<evidence type="ECO:0000256" key="7">
    <source>
        <dbReference type="SAM" id="SignalP"/>
    </source>
</evidence>
<proteinExistence type="predicted"/>
<evidence type="ECO:0000256" key="4">
    <source>
        <dbReference type="ARBA" id="ARBA00023139"/>
    </source>
</evidence>
<keyword evidence="2 7" id="KW-0732">Signal</keyword>
<keyword evidence="3" id="KW-0472">Membrane</keyword>
<keyword evidence="1" id="KW-1003">Cell membrane</keyword>
<name>A0A7X0SQ24_9BACL</name>
<dbReference type="AlphaFoldDB" id="A0A7X0SQ24"/>
<feature type="compositionally biased region" description="Low complexity" evidence="6">
    <location>
        <begin position="44"/>
        <end position="57"/>
    </location>
</feature>
<gene>
    <name evidence="8" type="ORF">H7C18_24440</name>
</gene>
<protein>
    <submittedName>
        <fullName evidence="8">Extracellular solute-binding protein</fullName>
    </submittedName>
</protein>
<evidence type="ECO:0000256" key="2">
    <source>
        <dbReference type="ARBA" id="ARBA00022729"/>
    </source>
</evidence>
<dbReference type="PANTHER" id="PTHR43649">
    <property type="entry name" value="ARABINOSE-BINDING PROTEIN-RELATED"/>
    <property type="match status" value="1"/>
</dbReference>
<comment type="caution">
    <text evidence="8">The sequence shown here is derived from an EMBL/GenBank/DDBJ whole genome shotgun (WGS) entry which is preliminary data.</text>
</comment>
<keyword evidence="9" id="KW-1185">Reference proteome</keyword>
<keyword evidence="5" id="KW-0449">Lipoprotein</keyword>
<dbReference type="Proteomes" id="UP000564644">
    <property type="component" value="Unassembled WGS sequence"/>
</dbReference>